<gene>
    <name evidence="7" type="ORF">SAMN05660349_03201</name>
</gene>
<dbReference type="RefSeq" id="WP_079684565.1">
    <property type="nucleotide sequence ID" value="NZ_FUYQ01000033.1"/>
</dbReference>
<accession>A0A1T5EX69</accession>
<dbReference type="GO" id="GO:0003677">
    <property type="term" value="F:DNA binding"/>
    <property type="evidence" value="ECO:0007669"/>
    <property type="project" value="InterPro"/>
</dbReference>
<dbReference type="NCBIfam" id="TIGR02985">
    <property type="entry name" value="Sig70_bacteroi1"/>
    <property type="match status" value="1"/>
</dbReference>
<name>A0A1T5EX69_9BACT</name>
<dbReference type="Pfam" id="PF04542">
    <property type="entry name" value="Sigma70_r2"/>
    <property type="match status" value="1"/>
</dbReference>
<proteinExistence type="inferred from homology"/>
<dbReference type="InterPro" id="IPR007627">
    <property type="entry name" value="RNA_pol_sigma70_r2"/>
</dbReference>
<organism evidence="7 8">
    <name type="scientific">Parabacteroides chartae</name>
    <dbReference type="NCBI Taxonomy" id="1037355"/>
    <lineage>
        <taxon>Bacteria</taxon>
        <taxon>Pseudomonadati</taxon>
        <taxon>Bacteroidota</taxon>
        <taxon>Bacteroidia</taxon>
        <taxon>Bacteroidales</taxon>
        <taxon>Tannerellaceae</taxon>
        <taxon>Parabacteroides</taxon>
    </lineage>
</organism>
<dbReference type="GO" id="GO:0016987">
    <property type="term" value="F:sigma factor activity"/>
    <property type="evidence" value="ECO:0007669"/>
    <property type="project" value="UniProtKB-KW"/>
</dbReference>
<dbReference type="InterPro" id="IPR036388">
    <property type="entry name" value="WH-like_DNA-bd_sf"/>
</dbReference>
<feature type="domain" description="RNA polymerase sigma-70 region 2" evidence="5">
    <location>
        <begin position="27"/>
        <end position="85"/>
    </location>
</feature>
<dbReference type="AlphaFoldDB" id="A0A1T5EX69"/>
<dbReference type="SUPFAM" id="SSF88659">
    <property type="entry name" value="Sigma3 and sigma4 domains of RNA polymerase sigma factors"/>
    <property type="match status" value="1"/>
</dbReference>
<dbReference type="PANTHER" id="PTHR43133:SF46">
    <property type="entry name" value="RNA POLYMERASE SIGMA-70 FACTOR ECF SUBFAMILY"/>
    <property type="match status" value="1"/>
</dbReference>
<dbReference type="PANTHER" id="PTHR43133">
    <property type="entry name" value="RNA POLYMERASE ECF-TYPE SIGMA FACTO"/>
    <property type="match status" value="1"/>
</dbReference>
<dbReference type="Gene3D" id="1.10.1740.10">
    <property type="match status" value="1"/>
</dbReference>
<evidence type="ECO:0000256" key="1">
    <source>
        <dbReference type="ARBA" id="ARBA00010641"/>
    </source>
</evidence>
<keyword evidence="2" id="KW-0805">Transcription regulation</keyword>
<dbReference type="NCBIfam" id="TIGR02937">
    <property type="entry name" value="sigma70-ECF"/>
    <property type="match status" value="1"/>
</dbReference>
<dbReference type="InterPro" id="IPR014327">
    <property type="entry name" value="RNA_pol_sigma70_bacteroid"/>
</dbReference>
<protein>
    <submittedName>
        <fullName evidence="7">RNA polymerase sigma-70 factor, ECF subfamily</fullName>
    </submittedName>
</protein>
<evidence type="ECO:0000313" key="8">
    <source>
        <dbReference type="Proteomes" id="UP000190852"/>
    </source>
</evidence>
<reference evidence="8" key="1">
    <citation type="submission" date="2017-02" db="EMBL/GenBank/DDBJ databases">
        <authorList>
            <person name="Varghese N."/>
            <person name="Submissions S."/>
        </authorList>
    </citation>
    <scope>NUCLEOTIDE SEQUENCE [LARGE SCALE GENOMIC DNA]</scope>
    <source>
        <strain evidence="8">DSM 24967</strain>
    </source>
</reference>
<dbReference type="EMBL" id="FUYQ01000033">
    <property type="protein sequence ID" value="SKB88574.1"/>
    <property type="molecule type" value="Genomic_DNA"/>
</dbReference>
<evidence type="ECO:0000259" key="6">
    <source>
        <dbReference type="Pfam" id="PF08281"/>
    </source>
</evidence>
<dbReference type="GO" id="GO:0006352">
    <property type="term" value="P:DNA-templated transcription initiation"/>
    <property type="evidence" value="ECO:0007669"/>
    <property type="project" value="InterPro"/>
</dbReference>
<dbReference type="SUPFAM" id="SSF88946">
    <property type="entry name" value="Sigma2 domain of RNA polymerase sigma factors"/>
    <property type="match status" value="1"/>
</dbReference>
<keyword evidence="8" id="KW-1185">Reference proteome</keyword>
<comment type="similarity">
    <text evidence="1">Belongs to the sigma-70 factor family. ECF subfamily.</text>
</comment>
<feature type="domain" description="RNA polymerase sigma factor 70 region 4 type 2" evidence="6">
    <location>
        <begin position="126"/>
        <end position="177"/>
    </location>
</feature>
<dbReference type="Pfam" id="PF08281">
    <property type="entry name" value="Sigma70_r4_2"/>
    <property type="match status" value="1"/>
</dbReference>
<evidence type="ECO:0000256" key="4">
    <source>
        <dbReference type="ARBA" id="ARBA00023163"/>
    </source>
</evidence>
<dbReference type="InterPro" id="IPR014284">
    <property type="entry name" value="RNA_pol_sigma-70_dom"/>
</dbReference>
<keyword evidence="4" id="KW-0804">Transcription</keyword>
<dbReference type="InterPro" id="IPR013325">
    <property type="entry name" value="RNA_pol_sigma_r2"/>
</dbReference>
<dbReference type="InterPro" id="IPR013324">
    <property type="entry name" value="RNA_pol_sigma_r3/r4-like"/>
</dbReference>
<dbReference type="InterPro" id="IPR039425">
    <property type="entry name" value="RNA_pol_sigma-70-like"/>
</dbReference>
<evidence type="ECO:0000256" key="3">
    <source>
        <dbReference type="ARBA" id="ARBA00023082"/>
    </source>
</evidence>
<dbReference type="Proteomes" id="UP000190852">
    <property type="component" value="Unassembled WGS sequence"/>
</dbReference>
<keyword evidence="3" id="KW-0731">Sigma factor</keyword>
<dbReference type="CDD" id="cd06171">
    <property type="entry name" value="Sigma70_r4"/>
    <property type="match status" value="1"/>
</dbReference>
<evidence type="ECO:0000313" key="7">
    <source>
        <dbReference type="EMBL" id="SKB88574.1"/>
    </source>
</evidence>
<dbReference type="Gene3D" id="1.10.10.10">
    <property type="entry name" value="Winged helix-like DNA-binding domain superfamily/Winged helix DNA-binding domain"/>
    <property type="match status" value="1"/>
</dbReference>
<evidence type="ECO:0000259" key="5">
    <source>
        <dbReference type="Pfam" id="PF04542"/>
    </source>
</evidence>
<sequence>MIYQEDRPTALSVKENFDSIYVNNFSRLFLFAKEYVLFDEEAENIVQDIFLMLWEKREALRVDVSLTAYLFTLVKNKCIDFLRHQMVEQMYSENVKHEYNEELNVKLFALESFDHNFSSEEDIETLLRNAIDKLPERCRLIFIKSRIEGKKYKEIAEELNLSVNTVEGQISIALKKLREELKDYLPLLLFLFIC</sequence>
<dbReference type="InterPro" id="IPR013249">
    <property type="entry name" value="RNA_pol_sigma70_r4_t2"/>
</dbReference>
<evidence type="ECO:0000256" key="2">
    <source>
        <dbReference type="ARBA" id="ARBA00023015"/>
    </source>
</evidence>